<dbReference type="InterPro" id="IPR036412">
    <property type="entry name" value="HAD-like_sf"/>
</dbReference>
<dbReference type="SFLD" id="SFLDG01129">
    <property type="entry name" value="C1.5:_HAD__Beta-PGM__Phosphata"/>
    <property type="match status" value="1"/>
</dbReference>
<dbReference type="PANTHER" id="PTHR43611:SF3">
    <property type="entry name" value="FLAVIN MONONUCLEOTIDE HYDROLASE 1, CHLOROPLATIC"/>
    <property type="match status" value="1"/>
</dbReference>
<reference evidence="1" key="1">
    <citation type="submission" date="2023-11" db="EMBL/GenBank/DDBJ databases">
        <title>Genome sequence of Cyanobacterium aponinum BCRC AL20115.</title>
        <authorList>
            <person name="Chang H.-Y."/>
            <person name="Lin K.-M."/>
            <person name="Hsueh H.-T."/>
            <person name="Chu H.-A."/>
            <person name="Kuo C.-H."/>
        </authorList>
    </citation>
    <scope>NUCLEOTIDE SEQUENCE</scope>
    <source>
        <strain evidence="1">AL20115</strain>
    </source>
</reference>
<dbReference type="PANTHER" id="PTHR43611">
    <property type="entry name" value="ALPHA-D-GLUCOSE 1-PHOSPHATE PHOSPHATASE"/>
    <property type="match status" value="1"/>
</dbReference>
<dbReference type="PRINTS" id="PR00413">
    <property type="entry name" value="HADHALOGNASE"/>
</dbReference>
<organism evidence="1">
    <name type="scientific">Cyanobacterium aponinum AL20115</name>
    <dbReference type="NCBI Taxonomy" id="3090662"/>
    <lineage>
        <taxon>Bacteria</taxon>
        <taxon>Bacillati</taxon>
        <taxon>Cyanobacteriota</taxon>
        <taxon>Cyanophyceae</taxon>
        <taxon>Oscillatoriophycideae</taxon>
        <taxon>Chroococcales</taxon>
        <taxon>Geminocystaceae</taxon>
        <taxon>Cyanobacterium</taxon>
    </lineage>
</organism>
<evidence type="ECO:0000313" key="1">
    <source>
        <dbReference type="EMBL" id="WPF88835.1"/>
    </source>
</evidence>
<dbReference type="SFLD" id="SFLDS00003">
    <property type="entry name" value="Haloacid_Dehalogenase"/>
    <property type="match status" value="1"/>
</dbReference>
<gene>
    <name evidence="1" type="ORF">SAY89_00750</name>
</gene>
<sequence>MENKINLDNIEAIIFDLGGVIIGVEMESPYQTLLKISPRNEQELLSELKQIAYEYEIGKIEDITFLSAIKKKAQIDLDLVEIENIWNQMLNYVPEYMGKLLAKIKQEKRTFILSNTNPIHIREVKKRFAQSVKEYTFESLFEKIYYSHEISLHKPDQAIYDYVVKTSKLNPLRTLFIDDNYHNVIEAKKYGLQAIHMNPVMNLDKIFPFYK</sequence>
<dbReference type="InterPro" id="IPR023198">
    <property type="entry name" value="PGP-like_dom2"/>
</dbReference>
<proteinExistence type="predicted"/>
<dbReference type="InterPro" id="IPR023214">
    <property type="entry name" value="HAD_sf"/>
</dbReference>
<dbReference type="Gene3D" id="1.10.150.240">
    <property type="entry name" value="Putative phosphatase, domain 2"/>
    <property type="match status" value="1"/>
</dbReference>
<protein>
    <submittedName>
        <fullName evidence="1">HAD-IA family hydrolase</fullName>
    </submittedName>
</protein>
<dbReference type="Pfam" id="PF00702">
    <property type="entry name" value="Hydrolase"/>
    <property type="match status" value="1"/>
</dbReference>
<dbReference type="RefSeq" id="WP_320001633.1">
    <property type="nucleotide sequence ID" value="NZ_CP138348.1"/>
</dbReference>
<dbReference type="NCBIfam" id="TIGR01509">
    <property type="entry name" value="HAD-SF-IA-v3"/>
    <property type="match status" value="1"/>
</dbReference>
<dbReference type="AlphaFoldDB" id="A0AAF0ZEL4"/>
<name>A0AAF0ZEL4_9CHRO</name>
<dbReference type="InterPro" id="IPR006439">
    <property type="entry name" value="HAD-SF_hydro_IA"/>
</dbReference>
<dbReference type="EMBL" id="CP138348">
    <property type="protein sequence ID" value="WPF88835.1"/>
    <property type="molecule type" value="Genomic_DNA"/>
</dbReference>
<accession>A0AAF0ZEL4</accession>
<dbReference type="SUPFAM" id="SSF56784">
    <property type="entry name" value="HAD-like"/>
    <property type="match status" value="1"/>
</dbReference>
<dbReference type="Gene3D" id="3.40.50.1000">
    <property type="entry name" value="HAD superfamily/HAD-like"/>
    <property type="match status" value="1"/>
</dbReference>
<dbReference type="GO" id="GO:0016787">
    <property type="term" value="F:hydrolase activity"/>
    <property type="evidence" value="ECO:0007669"/>
    <property type="project" value="UniProtKB-KW"/>
</dbReference>
<keyword evidence="1" id="KW-0378">Hydrolase</keyword>